<reference evidence="1 2" key="1">
    <citation type="submission" date="2007-06" db="EMBL/GenBank/DDBJ databases">
        <authorList>
            <person name="Shimkets L."/>
            <person name="Ferriera S."/>
            <person name="Johnson J."/>
            <person name="Kravitz S."/>
            <person name="Beeson K."/>
            <person name="Sutton G."/>
            <person name="Rogers Y.-H."/>
            <person name="Friedman R."/>
            <person name="Frazier M."/>
            <person name="Venter J.C."/>
        </authorList>
    </citation>
    <scope>NUCLEOTIDE SEQUENCE [LARGE SCALE GENOMIC DNA]</scope>
    <source>
        <strain evidence="1 2">SIR-1</strain>
    </source>
</reference>
<evidence type="ECO:0000313" key="1">
    <source>
        <dbReference type="EMBL" id="EDM79478.1"/>
    </source>
</evidence>
<accession>A6G3U1</accession>
<dbReference type="EMBL" id="ABCS01000019">
    <property type="protein sequence ID" value="EDM79478.1"/>
    <property type="molecule type" value="Genomic_DNA"/>
</dbReference>
<proteinExistence type="predicted"/>
<keyword evidence="2" id="KW-1185">Reference proteome</keyword>
<comment type="caution">
    <text evidence="1">The sequence shown here is derived from an EMBL/GenBank/DDBJ whole genome shotgun (WGS) entry which is preliminary data.</text>
</comment>
<gene>
    <name evidence="1" type="ORF">PPSIR1_35167</name>
</gene>
<sequence length="71" mass="7872">MDAQQTSTGKEHSVCVASRQAQALHLSRRWGMGSLSEAFVDGPRARHRNSKLCLRFVEILPVTLSPDAPRL</sequence>
<protein>
    <submittedName>
        <fullName evidence="1">Uncharacterized protein</fullName>
    </submittedName>
</protein>
<evidence type="ECO:0000313" key="2">
    <source>
        <dbReference type="Proteomes" id="UP000005801"/>
    </source>
</evidence>
<organism evidence="1 2">
    <name type="scientific">Plesiocystis pacifica SIR-1</name>
    <dbReference type="NCBI Taxonomy" id="391625"/>
    <lineage>
        <taxon>Bacteria</taxon>
        <taxon>Pseudomonadati</taxon>
        <taxon>Myxococcota</taxon>
        <taxon>Polyangia</taxon>
        <taxon>Nannocystales</taxon>
        <taxon>Nannocystaceae</taxon>
        <taxon>Plesiocystis</taxon>
    </lineage>
</organism>
<dbReference type="AlphaFoldDB" id="A6G3U1"/>
<dbReference type="Proteomes" id="UP000005801">
    <property type="component" value="Unassembled WGS sequence"/>
</dbReference>
<dbReference type="RefSeq" id="WP_006971390.1">
    <property type="nucleotide sequence ID" value="NZ_ABCS01000019.1"/>
</dbReference>
<name>A6G3U1_9BACT</name>